<accession>A0A141VTN6</accession>
<name>A0A141VTN6_9CAUD</name>
<dbReference type="RefSeq" id="YP_009302035.1">
    <property type="nucleotide sequence ID" value="NC_031241.1"/>
</dbReference>
<dbReference type="OrthoDB" id="4004at10239"/>
<sequence>MILHDVEVYKNKERLRISNNRFTGTALRVVSYDVKGAGYERKFDEIDRVNGRFHNATKEEKKSISMTVRYDVEKIAYASHLKANIQAMLRGHFYLRELAASESEIKFENIFEPKEQSFELEYVDGRQILVGLVNEVSFDTTKTSGEFTLDFETIELPYFESIGYSTDLEKESGNLNKWGIPDKNPFNTSHKERRYTFYDTKVGDVYYGGTAEINQFNQDSVVEMTLGENVSKNDSDGFNFYMTHSDIMKISGLELRAGDVIKFDGIHVYRNNLRIDDYNKTKQQPVLMPGWNTFHTTKKLQKITFKHKRYYL</sequence>
<reference evidence="1" key="1">
    <citation type="submission" date="2016-01" db="EMBL/GenBank/DDBJ databases">
        <title>A eukaryotic-like serine/threonine kinase protects bacteria against viruses.</title>
        <authorList>
            <person name="Depardieu F."/>
            <person name="Didier J.-P."/>
            <person name="Bernheim A."/>
            <person name="Sherlock A."/>
            <person name="Molina H."/>
            <person name="Duclos B."/>
            <person name="Bikard D."/>
        </authorList>
    </citation>
    <scope>NUCLEOTIDE SEQUENCE [LARGE SCALE GENOMIC DNA]</scope>
</reference>
<dbReference type="KEGG" id="vg:29122882"/>
<dbReference type="Proteomes" id="UP000202699">
    <property type="component" value="Segment"/>
</dbReference>
<proteinExistence type="predicted"/>
<evidence type="ECO:0008006" key="3">
    <source>
        <dbReference type="Google" id="ProtNLM"/>
    </source>
</evidence>
<keyword evidence="2" id="KW-1185">Reference proteome</keyword>
<protein>
    <recommendedName>
        <fullName evidence="3">Tail protein</fullName>
    </recommendedName>
</protein>
<evidence type="ECO:0000313" key="2">
    <source>
        <dbReference type="Proteomes" id="UP000202699"/>
    </source>
</evidence>
<dbReference type="EMBL" id="KU598975">
    <property type="protein sequence ID" value="AMM44579.1"/>
    <property type="molecule type" value="Genomic_DNA"/>
</dbReference>
<dbReference type="GeneID" id="29122882"/>
<organism evidence="1 2">
    <name type="scientific">Staphylococcus phage CNPx</name>
    <dbReference type="NCBI Taxonomy" id="1792269"/>
    <lineage>
        <taxon>Viruses</taxon>
        <taxon>Duplodnaviria</taxon>
        <taxon>Heunggongvirae</taxon>
        <taxon>Uroviricota</taxon>
        <taxon>Caudoviricetes</taxon>
        <taxon>Rockefellervirus</taxon>
        <taxon>Rockefellervirus CNPx</taxon>
    </lineage>
</organism>
<evidence type="ECO:0000313" key="1">
    <source>
        <dbReference type="EMBL" id="AMM44579.1"/>
    </source>
</evidence>